<proteinExistence type="predicted"/>
<name>A0ABU8WZ71_9BURK</name>
<protein>
    <submittedName>
        <fullName evidence="1">Uncharacterized protein</fullName>
    </submittedName>
</protein>
<accession>A0ABU8WZ71</accession>
<dbReference type="Proteomes" id="UP001385892">
    <property type="component" value="Unassembled WGS sequence"/>
</dbReference>
<dbReference type="RefSeq" id="WP_340348791.1">
    <property type="nucleotide sequence ID" value="NZ_JBBKZT010000081.1"/>
</dbReference>
<dbReference type="EMBL" id="JBBKZT010000081">
    <property type="protein sequence ID" value="MEJ8852855.1"/>
    <property type="molecule type" value="Genomic_DNA"/>
</dbReference>
<evidence type="ECO:0000313" key="1">
    <source>
        <dbReference type="EMBL" id="MEJ8852855.1"/>
    </source>
</evidence>
<comment type="caution">
    <text evidence="1">The sequence shown here is derived from an EMBL/GenBank/DDBJ whole genome shotgun (WGS) entry which is preliminary data.</text>
</comment>
<evidence type="ECO:0000313" key="2">
    <source>
        <dbReference type="Proteomes" id="UP001385892"/>
    </source>
</evidence>
<sequence>MQVTKLSPEDCDRLKTFFICYTDWFIPNTCAERRENPSSSLVARANSKSVADATEPLQRAIHAVMKMTTLWTPEQVAEADAWLAAAGTFTLSEVRRRFSKKYLRIFRRRVIRAETEYFLIKGIVDYGGVEPGSPEGIQLQIMLKAFEVQLVAAVAPLPSAKTPDDMGTHR</sequence>
<gene>
    <name evidence="1" type="ORF">WKW82_40175</name>
</gene>
<keyword evidence="2" id="KW-1185">Reference proteome</keyword>
<reference evidence="1 2" key="1">
    <citation type="submission" date="2024-03" db="EMBL/GenBank/DDBJ databases">
        <title>Novel species of the genus Variovorax.</title>
        <authorList>
            <person name="Liu Q."/>
            <person name="Xin Y.-H."/>
        </authorList>
    </citation>
    <scope>NUCLEOTIDE SEQUENCE [LARGE SCALE GENOMIC DNA]</scope>
    <source>
        <strain evidence="1 2">KACC 18900</strain>
    </source>
</reference>
<organism evidence="1 2">
    <name type="scientific">Variovorax rhizosphaerae</name>
    <dbReference type="NCBI Taxonomy" id="1836200"/>
    <lineage>
        <taxon>Bacteria</taxon>
        <taxon>Pseudomonadati</taxon>
        <taxon>Pseudomonadota</taxon>
        <taxon>Betaproteobacteria</taxon>
        <taxon>Burkholderiales</taxon>
        <taxon>Comamonadaceae</taxon>
        <taxon>Variovorax</taxon>
    </lineage>
</organism>